<protein>
    <submittedName>
        <fullName evidence="10">Pyroglutamylated RF-amide peptide receptor-like</fullName>
    </submittedName>
</protein>
<proteinExistence type="predicted"/>
<feature type="domain" description="G-protein coupled receptors family 1 profile" evidence="9">
    <location>
        <begin position="64"/>
        <end position="341"/>
    </location>
</feature>
<dbReference type="PRINTS" id="PR00237">
    <property type="entry name" value="GPCRRHODOPSN"/>
</dbReference>
<feature type="transmembrane region" description="Helical" evidence="8">
    <location>
        <begin position="52"/>
        <end position="72"/>
    </location>
</feature>
<evidence type="ECO:0000256" key="4">
    <source>
        <dbReference type="ARBA" id="ARBA00023040"/>
    </source>
</evidence>
<evidence type="ECO:0000256" key="1">
    <source>
        <dbReference type="ARBA" id="ARBA00004141"/>
    </source>
</evidence>
<comment type="caution">
    <text evidence="10">The sequence shown here is derived from an EMBL/GenBank/DDBJ whole genome shotgun (WGS) entry which is preliminary data.</text>
</comment>
<keyword evidence="11" id="KW-1185">Reference proteome</keyword>
<evidence type="ECO:0000256" key="6">
    <source>
        <dbReference type="ARBA" id="ARBA00023170"/>
    </source>
</evidence>
<dbReference type="Proteomes" id="UP001369086">
    <property type="component" value="Unassembled WGS sequence"/>
</dbReference>
<dbReference type="InterPro" id="IPR000276">
    <property type="entry name" value="GPCR_Rhodpsn"/>
</dbReference>
<evidence type="ECO:0000256" key="2">
    <source>
        <dbReference type="ARBA" id="ARBA00022692"/>
    </source>
</evidence>
<evidence type="ECO:0000256" key="8">
    <source>
        <dbReference type="SAM" id="Phobius"/>
    </source>
</evidence>
<reference evidence="10 11" key="1">
    <citation type="submission" date="2021-05" db="EMBL/GenBank/DDBJ databases">
        <authorList>
            <person name="Zahm M."/>
            <person name="Klopp C."/>
            <person name="Cabau C."/>
            <person name="Kuhl H."/>
            <person name="Suciu R."/>
            <person name="Ciorpac M."/>
            <person name="Holostenco D."/>
            <person name="Gessner J."/>
            <person name="Wuertz S."/>
            <person name="Hohne C."/>
            <person name="Stock M."/>
            <person name="Gislard M."/>
            <person name="Lluch J."/>
            <person name="Milhes M."/>
            <person name="Lampietro C."/>
            <person name="Lopez Roques C."/>
            <person name="Donnadieu C."/>
            <person name="Du K."/>
            <person name="Schartl M."/>
            <person name="Guiguen Y."/>
        </authorList>
    </citation>
    <scope>NUCLEOTIDE SEQUENCE [LARGE SCALE GENOMIC DNA]</scope>
    <source>
        <strain evidence="10">Hh-F2</strain>
        <tissue evidence="10">Blood</tissue>
    </source>
</reference>
<accession>A0ABR0YA22</accession>
<comment type="subcellular location">
    <subcellularLocation>
        <location evidence="1">Membrane</location>
        <topology evidence="1">Multi-pass membrane protein</topology>
    </subcellularLocation>
</comment>
<evidence type="ECO:0000259" key="9">
    <source>
        <dbReference type="PROSITE" id="PS50262"/>
    </source>
</evidence>
<evidence type="ECO:0000256" key="7">
    <source>
        <dbReference type="ARBA" id="ARBA00023224"/>
    </source>
</evidence>
<feature type="transmembrane region" description="Helical" evidence="8">
    <location>
        <begin position="282"/>
        <end position="300"/>
    </location>
</feature>
<sequence length="446" mass="49825">MKAPEMNITPEVLEFWLQESNLSRQQFIKKFGLQPLVFVPRLPAALQPALGVLYGLIFVLALAGNVTVLMLLCREKALKSNSAFFVCSLALSDLLISLFCIPATLLQHFSTNWLAGQFLCKLVPFAQVTVPCPVSHLHHDVYLALAGKLCLSLSLPGDPDYWLCYSDCYSLSLSRFPTAVVWLAALAIASPMWYAHKVEVKCDFLFDVHYTCCQEVWPRPQQRQAYTTALLVLVFLVPMATMGVLYGKIISELWGKHRVRDVMFQTLPCSEINKITRKKRRAVKMMVIVVLLFAFCWTPFHLVSILTDYGKLWLPPEQELLLFTAVQLLGFSNSVCNPVVYAALNDNFKKRVLCLLLQRGAEGRREGRLGGPGARVGISTVESPRVGERTERSMLGAGRLSSRTAWEPRTSTSFPPVHLFRATPKQHSATLMLSVTDPLTLPAAAP</sequence>
<dbReference type="PANTHER" id="PTHR24235:SF10">
    <property type="entry name" value="NEUROPEPTIDE Y RECEPTOR TYPE 5"/>
    <property type="match status" value="1"/>
</dbReference>
<evidence type="ECO:0000256" key="5">
    <source>
        <dbReference type="ARBA" id="ARBA00023136"/>
    </source>
</evidence>
<keyword evidence="5 8" id="KW-0472">Membrane</keyword>
<feature type="transmembrane region" description="Helical" evidence="8">
    <location>
        <begin position="320"/>
        <end position="344"/>
    </location>
</feature>
<gene>
    <name evidence="10" type="ORF">HHUSO_G32451</name>
</gene>
<dbReference type="PANTHER" id="PTHR24235">
    <property type="entry name" value="NEUROPEPTIDE Y RECEPTOR"/>
    <property type="match status" value="1"/>
</dbReference>
<dbReference type="Pfam" id="PF00001">
    <property type="entry name" value="7tm_1"/>
    <property type="match status" value="2"/>
</dbReference>
<dbReference type="InterPro" id="IPR017452">
    <property type="entry name" value="GPCR_Rhodpsn_7TM"/>
</dbReference>
<dbReference type="SUPFAM" id="SSF81321">
    <property type="entry name" value="Family A G protein-coupled receptor-like"/>
    <property type="match status" value="1"/>
</dbReference>
<evidence type="ECO:0000313" key="11">
    <source>
        <dbReference type="Proteomes" id="UP001369086"/>
    </source>
</evidence>
<keyword evidence="7" id="KW-0807">Transducer</keyword>
<keyword evidence="3 8" id="KW-1133">Transmembrane helix</keyword>
<dbReference type="EMBL" id="JAHFZB010000039">
    <property type="protein sequence ID" value="KAK6469502.1"/>
    <property type="molecule type" value="Genomic_DNA"/>
</dbReference>
<dbReference type="Gene3D" id="1.20.1070.10">
    <property type="entry name" value="Rhodopsin 7-helix transmembrane proteins"/>
    <property type="match status" value="1"/>
</dbReference>
<feature type="transmembrane region" description="Helical" evidence="8">
    <location>
        <begin position="84"/>
        <end position="105"/>
    </location>
</feature>
<evidence type="ECO:0000313" key="10">
    <source>
        <dbReference type="EMBL" id="KAK6469502.1"/>
    </source>
</evidence>
<keyword evidence="4" id="KW-0297">G-protein coupled receptor</keyword>
<name>A0ABR0YA22_HUSHU</name>
<dbReference type="PROSITE" id="PS50262">
    <property type="entry name" value="G_PROTEIN_RECEP_F1_2"/>
    <property type="match status" value="1"/>
</dbReference>
<keyword evidence="2 8" id="KW-0812">Transmembrane</keyword>
<keyword evidence="6" id="KW-0675">Receptor</keyword>
<feature type="transmembrane region" description="Helical" evidence="8">
    <location>
        <begin position="225"/>
        <end position="246"/>
    </location>
</feature>
<organism evidence="10 11">
    <name type="scientific">Huso huso</name>
    <name type="common">Beluga</name>
    <name type="synonym">Acipenser huso</name>
    <dbReference type="NCBI Taxonomy" id="61971"/>
    <lineage>
        <taxon>Eukaryota</taxon>
        <taxon>Metazoa</taxon>
        <taxon>Chordata</taxon>
        <taxon>Craniata</taxon>
        <taxon>Vertebrata</taxon>
        <taxon>Euteleostomi</taxon>
        <taxon>Actinopterygii</taxon>
        <taxon>Chondrostei</taxon>
        <taxon>Acipenseriformes</taxon>
        <taxon>Acipenseridae</taxon>
        <taxon>Huso</taxon>
    </lineage>
</organism>
<evidence type="ECO:0000256" key="3">
    <source>
        <dbReference type="ARBA" id="ARBA00022989"/>
    </source>
</evidence>